<dbReference type="GO" id="GO:0008195">
    <property type="term" value="F:phosphatidate phosphatase activity"/>
    <property type="evidence" value="ECO:0007669"/>
    <property type="project" value="UniProtKB-EC"/>
</dbReference>
<dbReference type="Proteomes" id="UP000616769">
    <property type="component" value="Unassembled WGS sequence"/>
</dbReference>
<feature type="compositionally biased region" description="Low complexity" evidence="6">
    <location>
        <begin position="119"/>
        <end position="130"/>
    </location>
</feature>
<feature type="compositionally biased region" description="Basic residues" evidence="6">
    <location>
        <begin position="186"/>
        <end position="195"/>
    </location>
</feature>
<dbReference type="GO" id="GO:0005634">
    <property type="term" value="C:nucleus"/>
    <property type="evidence" value="ECO:0007669"/>
    <property type="project" value="TreeGrafter"/>
</dbReference>
<proteinExistence type="inferred from homology"/>
<feature type="region of interest" description="Disordered" evidence="6">
    <location>
        <begin position="89"/>
        <end position="235"/>
    </location>
</feature>
<feature type="compositionally biased region" description="Polar residues" evidence="6">
    <location>
        <begin position="210"/>
        <end position="228"/>
    </location>
</feature>
<evidence type="ECO:0000256" key="3">
    <source>
        <dbReference type="ARBA" id="ARBA00005476"/>
    </source>
</evidence>
<dbReference type="GO" id="GO:0009062">
    <property type="term" value="P:fatty acid catabolic process"/>
    <property type="evidence" value="ECO:0007669"/>
    <property type="project" value="TreeGrafter"/>
</dbReference>
<dbReference type="InterPro" id="IPR026058">
    <property type="entry name" value="LIPIN"/>
</dbReference>
<dbReference type="GO" id="GO:0032869">
    <property type="term" value="P:cellular response to insulin stimulus"/>
    <property type="evidence" value="ECO:0007669"/>
    <property type="project" value="TreeGrafter"/>
</dbReference>
<dbReference type="SMART" id="SM00775">
    <property type="entry name" value="LNS2"/>
    <property type="match status" value="1"/>
</dbReference>
<evidence type="ECO:0000256" key="6">
    <source>
        <dbReference type="SAM" id="MobiDB-lite"/>
    </source>
</evidence>
<name>A0A132AGN9_SARSC</name>
<dbReference type="InterPro" id="IPR036412">
    <property type="entry name" value="HAD-like_sf"/>
</dbReference>
<gene>
    <name evidence="8" type="ORF">QR98_0085150</name>
</gene>
<comment type="caution">
    <text evidence="8">The sequence shown here is derived from an EMBL/GenBank/DDBJ whole genome shotgun (WGS) entry which is preliminary data.</text>
</comment>
<dbReference type="Pfam" id="PF04571">
    <property type="entry name" value="Lipin_N"/>
    <property type="match status" value="1"/>
</dbReference>
<feature type="compositionally biased region" description="Polar residues" evidence="6">
    <location>
        <begin position="145"/>
        <end position="183"/>
    </location>
</feature>
<dbReference type="GO" id="GO:0045944">
    <property type="term" value="P:positive regulation of transcription by RNA polymerase II"/>
    <property type="evidence" value="ECO:0007669"/>
    <property type="project" value="TreeGrafter"/>
</dbReference>
<dbReference type="Pfam" id="PF08235">
    <property type="entry name" value="LNS2"/>
    <property type="match status" value="1"/>
</dbReference>
<sequence length="882" mass="100057">MNYFGKIISNISQAYSEINPATLTGSIDVIVVEQEDGTYLTSPFHVRFGKMSVLRSREKIVDIEINGHPVEIHMKLGDGGEAYFLEECDDDNDDDDVKSNQNEKNGKQSDLTDPSTDISSSESPLLVSSKPKNETIQDQTHRQDSNVGDQTSTYSVESTPNIQNTEDQIESNSIKTESLQSSGSQKRTRRKKKCKSSSLARPISRESDTHVNITSDFDNGSVSSIQRTDTNKSEEIIKNDLHHPFSDSEAESIRQKNTFQQTSDYKSDSEIFISKNNKLSVSDTIDGWDWGELPNVNKKDSLNSSKESRSMLGGVLNFMIKDKDAKQEDDDDKGIYLDELDPNDMNPEVAAKYFPKFRSSLTSKPITVQVSSDEDIESGKGPSLSNSPRSAEFQYQLSESFIDPFKEQLMIPCDLTSLSRAYHDMSMSLCGRIEDLLENTDNTERFLQSIISFDDFSENPLQILDNPNLVIRMGANYYTLKMATSLLFSLLLFQRPLPEKTIDFLKEKCIPKKINTQNTRSWRSWFRSPTLEPSSNPPTSPLSAQNNETTFSNNEQQLSSDPSSTSSSSYYFDNLVYDNDETAKNSIEYVSDEETFKSVVIPKTNGEIPTNTNTNTEKKKKYRKVLRLSSEVLKSLNLRRGSNDVMFSVTTAYQGTTACKSKIFLWNHDDRIIISDIDGTITKSDVLGHILPYIGKDWAQWGVTNLYSRIEKNGYRFLYLSARAIGQAKGTRDYLSSICQEDIYLPDGPLLLSPTSLFSALHREVIEKKPEEFKISCLKDIQTLFTNNPFFAGFGNKINDTWAYKAVGIDPSRIFTVNHKGELKLDKLPSFKSSYMELSDFVDQIFPPFSRERNLFDDDEKKNYDSFMYWRTDIPELVSLQN</sequence>
<evidence type="ECO:0000256" key="5">
    <source>
        <dbReference type="ARBA" id="ARBA00022801"/>
    </source>
</evidence>
<dbReference type="AlphaFoldDB" id="A0A132AGN9"/>
<dbReference type="EMBL" id="JXLN01014334">
    <property type="protein sequence ID" value="KPM09969.1"/>
    <property type="molecule type" value="Genomic_DNA"/>
</dbReference>
<dbReference type="InterPro" id="IPR013209">
    <property type="entry name" value="LNS2"/>
</dbReference>
<protein>
    <recommendedName>
        <fullName evidence="4">phosphatidate phosphatase</fullName>
        <ecNumber evidence="4">3.1.3.4</ecNumber>
    </recommendedName>
</protein>
<dbReference type="OrthoDB" id="4567at2759"/>
<keyword evidence="5" id="KW-0378">Hydrolase</keyword>
<dbReference type="GO" id="GO:0019432">
    <property type="term" value="P:triglyceride biosynthetic process"/>
    <property type="evidence" value="ECO:0007669"/>
    <property type="project" value="TreeGrafter"/>
</dbReference>
<feature type="region of interest" description="Disordered" evidence="6">
    <location>
        <begin position="527"/>
        <end position="567"/>
    </location>
</feature>
<feature type="domain" description="LNS2/PITP" evidence="7">
    <location>
        <begin position="672"/>
        <end position="826"/>
    </location>
</feature>
<organism evidence="8 9">
    <name type="scientific">Sarcoptes scabiei</name>
    <name type="common">Itch mite</name>
    <name type="synonym">Acarus scabiei</name>
    <dbReference type="NCBI Taxonomy" id="52283"/>
    <lineage>
        <taxon>Eukaryota</taxon>
        <taxon>Metazoa</taxon>
        <taxon>Ecdysozoa</taxon>
        <taxon>Arthropoda</taxon>
        <taxon>Chelicerata</taxon>
        <taxon>Arachnida</taxon>
        <taxon>Acari</taxon>
        <taxon>Acariformes</taxon>
        <taxon>Sarcoptiformes</taxon>
        <taxon>Astigmata</taxon>
        <taxon>Psoroptidia</taxon>
        <taxon>Sarcoptoidea</taxon>
        <taxon>Sarcoptidae</taxon>
        <taxon>Sarcoptinae</taxon>
        <taxon>Sarcoptes</taxon>
    </lineage>
</organism>
<evidence type="ECO:0000256" key="4">
    <source>
        <dbReference type="ARBA" id="ARBA00012638"/>
    </source>
</evidence>
<dbReference type="InterPro" id="IPR031703">
    <property type="entry name" value="Lipin_mid"/>
</dbReference>
<comment type="catalytic activity">
    <reaction evidence="1">
        <text>a 1,2-diacyl-sn-glycero-3-phosphate + H2O = a 1,2-diacyl-sn-glycerol + phosphate</text>
        <dbReference type="Rhea" id="RHEA:27429"/>
        <dbReference type="ChEBI" id="CHEBI:15377"/>
        <dbReference type="ChEBI" id="CHEBI:17815"/>
        <dbReference type="ChEBI" id="CHEBI:43474"/>
        <dbReference type="ChEBI" id="CHEBI:58608"/>
        <dbReference type="EC" id="3.1.3.4"/>
    </reaction>
    <physiologicalReaction direction="left-to-right" evidence="1">
        <dbReference type="Rhea" id="RHEA:27430"/>
    </physiologicalReaction>
</comment>
<reference evidence="8 9" key="1">
    <citation type="journal article" date="2015" name="Parasit. Vectors">
        <title>Draft genome of the scabies mite.</title>
        <authorList>
            <person name="Rider S.D.Jr."/>
            <person name="Morgan M.S."/>
            <person name="Arlian L.G."/>
        </authorList>
    </citation>
    <scope>NUCLEOTIDE SEQUENCE [LARGE SCALE GENOMIC DNA]</scope>
    <source>
        <strain evidence="8">Arlian Lab</strain>
    </source>
</reference>
<dbReference type="VEuPathDB" id="VectorBase:SSCA010154"/>
<evidence type="ECO:0000313" key="8">
    <source>
        <dbReference type="EMBL" id="KPM09969.1"/>
    </source>
</evidence>
<comment type="cofactor">
    <cofactor evidence="2">
        <name>Mg(2+)</name>
        <dbReference type="ChEBI" id="CHEBI:18420"/>
    </cofactor>
</comment>
<feature type="region of interest" description="Disordered" evidence="6">
    <location>
        <begin position="368"/>
        <end position="389"/>
    </location>
</feature>
<dbReference type="InterPro" id="IPR031315">
    <property type="entry name" value="LNS2/PITP"/>
</dbReference>
<evidence type="ECO:0000313" key="9">
    <source>
        <dbReference type="Proteomes" id="UP000616769"/>
    </source>
</evidence>
<evidence type="ECO:0000256" key="2">
    <source>
        <dbReference type="ARBA" id="ARBA00001946"/>
    </source>
</evidence>
<dbReference type="PANTHER" id="PTHR12181:SF12">
    <property type="entry name" value="PHOSPHATIDATE PHOSPHATASE"/>
    <property type="match status" value="1"/>
</dbReference>
<evidence type="ECO:0000259" key="7">
    <source>
        <dbReference type="SMART" id="SM00775"/>
    </source>
</evidence>
<evidence type="ECO:0000256" key="1">
    <source>
        <dbReference type="ARBA" id="ARBA00001180"/>
    </source>
</evidence>
<dbReference type="PANTHER" id="PTHR12181">
    <property type="entry name" value="LIPIN"/>
    <property type="match status" value="1"/>
</dbReference>
<dbReference type="InterPro" id="IPR007651">
    <property type="entry name" value="Lipin_N"/>
</dbReference>
<comment type="similarity">
    <text evidence="3">Belongs to the lipin family.</text>
</comment>
<feature type="compositionally biased region" description="Polar residues" evidence="6">
    <location>
        <begin position="541"/>
        <end position="558"/>
    </location>
</feature>
<feature type="compositionally biased region" description="Basic and acidic residues" evidence="6">
    <location>
        <begin position="131"/>
        <end position="144"/>
    </location>
</feature>
<accession>A0A132AGN9</accession>
<feature type="compositionally biased region" description="Polar residues" evidence="6">
    <location>
        <begin position="99"/>
        <end position="118"/>
    </location>
</feature>
<dbReference type="Pfam" id="PF16876">
    <property type="entry name" value="Lipin_mid"/>
    <property type="match status" value="1"/>
</dbReference>
<dbReference type="EC" id="3.1.3.4" evidence="4"/>
<dbReference type="GO" id="GO:0003713">
    <property type="term" value="F:transcription coactivator activity"/>
    <property type="evidence" value="ECO:0007669"/>
    <property type="project" value="TreeGrafter"/>
</dbReference>
<dbReference type="SUPFAM" id="SSF56784">
    <property type="entry name" value="HAD-like"/>
    <property type="match status" value="1"/>
</dbReference>